<evidence type="ECO:0000313" key="1">
    <source>
        <dbReference type="EMBL" id="EIW80643.1"/>
    </source>
</evidence>
<evidence type="ECO:0000313" key="2">
    <source>
        <dbReference type="Proteomes" id="UP000053558"/>
    </source>
</evidence>
<protein>
    <recommendedName>
        <fullName evidence="3">WD40 repeat-like protein</fullName>
    </recommendedName>
</protein>
<dbReference type="AlphaFoldDB" id="A0A5M3MNF8"/>
<keyword evidence="2" id="KW-1185">Reference proteome</keyword>
<organism evidence="1 2">
    <name type="scientific">Coniophora puteana (strain RWD-64-598)</name>
    <name type="common">Brown rot fungus</name>
    <dbReference type="NCBI Taxonomy" id="741705"/>
    <lineage>
        <taxon>Eukaryota</taxon>
        <taxon>Fungi</taxon>
        <taxon>Dikarya</taxon>
        <taxon>Basidiomycota</taxon>
        <taxon>Agaricomycotina</taxon>
        <taxon>Agaricomycetes</taxon>
        <taxon>Agaricomycetidae</taxon>
        <taxon>Boletales</taxon>
        <taxon>Coniophorineae</taxon>
        <taxon>Coniophoraceae</taxon>
        <taxon>Coniophora</taxon>
    </lineage>
</organism>
<dbReference type="Proteomes" id="UP000053558">
    <property type="component" value="Unassembled WGS sequence"/>
</dbReference>
<dbReference type="GeneID" id="19209145"/>
<comment type="caution">
    <text evidence="1">The sequence shown here is derived from an EMBL/GenBank/DDBJ whole genome shotgun (WGS) entry which is preliminary data.</text>
</comment>
<proteinExistence type="predicted"/>
<sequence>MARLLKHNICGLLDASLPHSGTPDFGLKRGRIPLALRYACRHWLYHLQQLPPDDEIQGLFLDFLQSRLTFAIEAYAIFGELATGLQIFRTARKLVLGWPTRLVARVAIDLLYDAWRLTLDFFDPISTSALHVYESALPCSPAKSALRLTYQHLLIETSSLRIKEGLDEQWGLFTRVIDMKTNDFKLALSPDGSQVAAISQNVICVWATATGLLRALHHNINPSSRWSTKFLYNAESEALRGPLAFSHSGSKIACLWTRRTIQHFHPIIRIYDVKTCQQLSHIYLPSINIDQSILDLTASFSHSDDRLMTHVLGCTLLFDTSTGNLIGRTGCCDENLSASWCFFDPSDDSVIHVSWREHGPLVSRLFFTEADGTEALVVPRTSSIPTTRRLESHGEHYQLLRAGPLVARESPVQYTFHGRADVKPEGFPGLEKLTLVDAHPNAIVQFDVLAGIKLGDRILGICGKDRTTSGWMTTNEECFGAIKRNEQIWIIDLAQASLQSFPHTSSPANIKTYLDEAYILVCVSKDTGYRAYQSKTTTNYLVYDAASSPERLLCEIFLRKAQSAIGQPRVFFSPRSKHFLIADSFESPSVQLWNPQYGRHIASAFTPSWSVLEVVFSEDEDVFALQVVLNGQKRIAMYALAGNALELVETPFLPDADVDYPAFCVVASVTREILTKAAIQVYIPTSSPGQTSPSTKTAGLGRGHGEFAGFLRVIDLLPLITEASSWTFVTTKSRYYIFTAKSV</sequence>
<dbReference type="RefSeq" id="XP_007769122.1">
    <property type="nucleotide sequence ID" value="XM_007770932.1"/>
</dbReference>
<dbReference type="SUPFAM" id="SSF82171">
    <property type="entry name" value="DPP6 N-terminal domain-like"/>
    <property type="match status" value="1"/>
</dbReference>
<dbReference type="EMBL" id="JH711579">
    <property type="protein sequence ID" value="EIW80643.1"/>
    <property type="molecule type" value="Genomic_DNA"/>
</dbReference>
<dbReference type="KEGG" id="cput:CONPUDRAFT_73723"/>
<reference evidence="2" key="1">
    <citation type="journal article" date="2012" name="Science">
        <title>The Paleozoic origin of enzymatic lignin decomposition reconstructed from 31 fungal genomes.</title>
        <authorList>
            <person name="Floudas D."/>
            <person name="Binder M."/>
            <person name="Riley R."/>
            <person name="Barry K."/>
            <person name="Blanchette R.A."/>
            <person name="Henrissat B."/>
            <person name="Martinez A.T."/>
            <person name="Otillar R."/>
            <person name="Spatafora J.W."/>
            <person name="Yadav J.S."/>
            <person name="Aerts A."/>
            <person name="Benoit I."/>
            <person name="Boyd A."/>
            <person name="Carlson A."/>
            <person name="Copeland A."/>
            <person name="Coutinho P.M."/>
            <person name="de Vries R.P."/>
            <person name="Ferreira P."/>
            <person name="Findley K."/>
            <person name="Foster B."/>
            <person name="Gaskell J."/>
            <person name="Glotzer D."/>
            <person name="Gorecki P."/>
            <person name="Heitman J."/>
            <person name="Hesse C."/>
            <person name="Hori C."/>
            <person name="Igarashi K."/>
            <person name="Jurgens J.A."/>
            <person name="Kallen N."/>
            <person name="Kersten P."/>
            <person name="Kohler A."/>
            <person name="Kuees U."/>
            <person name="Kumar T.K.A."/>
            <person name="Kuo A."/>
            <person name="LaButti K."/>
            <person name="Larrondo L.F."/>
            <person name="Lindquist E."/>
            <person name="Ling A."/>
            <person name="Lombard V."/>
            <person name="Lucas S."/>
            <person name="Lundell T."/>
            <person name="Martin R."/>
            <person name="McLaughlin D.J."/>
            <person name="Morgenstern I."/>
            <person name="Morin E."/>
            <person name="Murat C."/>
            <person name="Nagy L.G."/>
            <person name="Nolan M."/>
            <person name="Ohm R.A."/>
            <person name="Patyshakuliyeva A."/>
            <person name="Rokas A."/>
            <person name="Ruiz-Duenas F.J."/>
            <person name="Sabat G."/>
            <person name="Salamov A."/>
            <person name="Samejima M."/>
            <person name="Schmutz J."/>
            <person name="Slot J.C."/>
            <person name="St John F."/>
            <person name="Stenlid J."/>
            <person name="Sun H."/>
            <person name="Sun S."/>
            <person name="Syed K."/>
            <person name="Tsang A."/>
            <person name="Wiebenga A."/>
            <person name="Young D."/>
            <person name="Pisabarro A."/>
            <person name="Eastwood D.C."/>
            <person name="Martin F."/>
            <person name="Cullen D."/>
            <person name="Grigoriev I.V."/>
            <person name="Hibbett D.S."/>
        </authorList>
    </citation>
    <scope>NUCLEOTIDE SEQUENCE [LARGE SCALE GENOMIC DNA]</scope>
    <source>
        <strain evidence="2">RWD-64-598 SS2</strain>
    </source>
</reference>
<evidence type="ECO:0008006" key="3">
    <source>
        <dbReference type="Google" id="ProtNLM"/>
    </source>
</evidence>
<gene>
    <name evidence="1" type="ORF">CONPUDRAFT_73723</name>
</gene>
<name>A0A5M3MNF8_CONPW</name>
<dbReference type="Gene3D" id="2.130.10.10">
    <property type="entry name" value="YVTN repeat-like/Quinoprotein amine dehydrogenase"/>
    <property type="match status" value="1"/>
</dbReference>
<dbReference type="OrthoDB" id="2799311at2759"/>
<dbReference type="InterPro" id="IPR015943">
    <property type="entry name" value="WD40/YVTN_repeat-like_dom_sf"/>
</dbReference>
<accession>A0A5M3MNF8</accession>